<comment type="caution">
    <text evidence="2">The sequence shown here is derived from an EMBL/GenBank/DDBJ whole genome shotgun (WGS) entry which is preliminary data.</text>
</comment>
<accession>A0A9Q3DW00</accession>
<dbReference type="InterPro" id="IPR046798">
    <property type="entry name" value="2OG-FeII_Oxy_6"/>
</dbReference>
<dbReference type="Proteomes" id="UP000765509">
    <property type="component" value="Unassembled WGS sequence"/>
</dbReference>
<organism evidence="2 3">
    <name type="scientific">Austropuccinia psidii MF-1</name>
    <dbReference type="NCBI Taxonomy" id="1389203"/>
    <lineage>
        <taxon>Eukaryota</taxon>
        <taxon>Fungi</taxon>
        <taxon>Dikarya</taxon>
        <taxon>Basidiomycota</taxon>
        <taxon>Pucciniomycotina</taxon>
        <taxon>Pucciniomycetes</taxon>
        <taxon>Pucciniales</taxon>
        <taxon>Sphaerophragmiaceae</taxon>
        <taxon>Austropuccinia</taxon>
    </lineage>
</organism>
<gene>
    <name evidence="2" type="ORF">O181_048563</name>
</gene>
<reference evidence="2" key="1">
    <citation type="submission" date="2021-03" db="EMBL/GenBank/DDBJ databases">
        <title>Draft genome sequence of rust myrtle Austropuccinia psidii MF-1, a brazilian biotype.</title>
        <authorList>
            <person name="Quecine M.C."/>
            <person name="Pachon D.M.R."/>
            <person name="Bonatelli M.L."/>
            <person name="Correr F.H."/>
            <person name="Franceschini L.M."/>
            <person name="Leite T.F."/>
            <person name="Margarido G.R.A."/>
            <person name="Almeida C.A."/>
            <person name="Ferrarezi J.A."/>
            <person name="Labate C.A."/>
        </authorList>
    </citation>
    <scope>NUCLEOTIDE SEQUENCE</scope>
    <source>
        <strain evidence="2">MF-1</strain>
    </source>
</reference>
<evidence type="ECO:0000313" key="3">
    <source>
        <dbReference type="Proteomes" id="UP000765509"/>
    </source>
</evidence>
<evidence type="ECO:0000313" key="2">
    <source>
        <dbReference type="EMBL" id="MBW0508848.1"/>
    </source>
</evidence>
<sequence length="183" mass="21418">MILYMSSSRENNDIIQEAQLPEWHEGEWNPMFHQNLWSFSDVIITPNGFHNCVHRDEKDMNTWTYVLFTLFDKSAIKPIQSPIRSCGYGLSFAEHSTLLDFSRKQGIIELLWKALTTLHQTTETPPIFDELTTIAHFGCSFRINSKLYSRAKSLICMDPISQEEKTYGNQERLQNNNRRNKKN</sequence>
<name>A0A9Q3DW00_9BASI</name>
<dbReference type="EMBL" id="AVOT02020572">
    <property type="protein sequence ID" value="MBW0508848.1"/>
    <property type="molecule type" value="Genomic_DNA"/>
</dbReference>
<proteinExistence type="predicted"/>
<evidence type="ECO:0000259" key="1">
    <source>
        <dbReference type="Pfam" id="PF20515"/>
    </source>
</evidence>
<dbReference type="Pfam" id="PF20515">
    <property type="entry name" value="2OG-FeII_Oxy_6"/>
    <property type="match status" value="1"/>
</dbReference>
<dbReference type="OrthoDB" id="3132747at2759"/>
<feature type="domain" description="Tet-like 2OG-Fe(II) oxygenase" evidence="1">
    <location>
        <begin position="9"/>
        <end position="122"/>
    </location>
</feature>
<keyword evidence="3" id="KW-1185">Reference proteome</keyword>
<dbReference type="AlphaFoldDB" id="A0A9Q3DW00"/>
<protein>
    <recommendedName>
        <fullName evidence="1">Tet-like 2OG-Fe(II) oxygenase domain-containing protein</fullName>
    </recommendedName>
</protein>